<organism evidence="6 7">
    <name type="scientific">Steinernema hermaphroditum</name>
    <dbReference type="NCBI Taxonomy" id="289476"/>
    <lineage>
        <taxon>Eukaryota</taxon>
        <taxon>Metazoa</taxon>
        <taxon>Ecdysozoa</taxon>
        <taxon>Nematoda</taxon>
        <taxon>Chromadorea</taxon>
        <taxon>Rhabditida</taxon>
        <taxon>Tylenchina</taxon>
        <taxon>Panagrolaimomorpha</taxon>
        <taxon>Strongyloidoidea</taxon>
        <taxon>Steinernematidae</taxon>
        <taxon>Steinernema</taxon>
    </lineage>
</organism>
<dbReference type="PANTHER" id="PTHR12303:SF6">
    <property type="entry name" value="CARNOSINE N-METHYLTRANSFERASE"/>
    <property type="match status" value="1"/>
</dbReference>
<dbReference type="AlphaFoldDB" id="A0AA39LUN3"/>
<dbReference type="InterPro" id="IPR012901">
    <property type="entry name" value="CARME"/>
</dbReference>
<comment type="caution">
    <text evidence="6">The sequence shown here is derived from an EMBL/GenBank/DDBJ whole genome shotgun (WGS) entry which is preliminary data.</text>
</comment>
<evidence type="ECO:0000256" key="1">
    <source>
        <dbReference type="ARBA" id="ARBA00010086"/>
    </source>
</evidence>
<dbReference type="GO" id="GO:0030735">
    <property type="term" value="F:carnosine N-methyltransferase activity"/>
    <property type="evidence" value="ECO:0007669"/>
    <property type="project" value="UniProtKB-EC"/>
</dbReference>
<sequence>MSDAPQSSRHEVQTTEEAEATAEVLNALAYYKKYGLLKLSSQAQAFMRLPVQHRSMISPMYETALRKAKECVNANQGFLDVVLETGRSMMGAEGDGEFLEKAYAITTLRPATEHYMRKVRSTLKQLVRDWSEEGRAERESCYSRILKAMYERFPDVEKRKDVQVLVPGSGLARLVWQLVHDGFSTLGNEYSMLMLLVSNFILNCCEEANQFTIYPYVGENSNQWSYENQFRGIMIPDICTRNAGRTQRQNTFSMCAGDFVTAMQDYDEHFDCVATCFFLDTATNPFVYVDVIKRILKPGGVWLNFGPLLYHYAGEHEDALELPYEEIIRIVKASGFEIVKDERCSEESAKYVCDEKSMLQYSYYCGFFECVKKAA</sequence>
<dbReference type="EC" id="2.1.1.22" evidence="2"/>
<reference evidence="6" key="1">
    <citation type="submission" date="2023-06" db="EMBL/GenBank/DDBJ databases">
        <title>Genomic analysis of the entomopathogenic nematode Steinernema hermaphroditum.</title>
        <authorList>
            <person name="Schwarz E.M."/>
            <person name="Heppert J.K."/>
            <person name="Baniya A."/>
            <person name="Schwartz H.T."/>
            <person name="Tan C.-H."/>
            <person name="Antoshechkin I."/>
            <person name="Sternberg P.W."/>
            <person name="Goodrich-Blair H."/>
            <person name="Dillman A.R."/>
        </authorList>
    </citation>
    <scope>NUCLEOTIDE SEQUENCE</scope>
    <source>
        <strain evidence="6">PS9179</strain>
        <tissue evidence="6">Whole animal</tissue>
    </source>
</reference>
<evidence type="ECO:0000256" key="3">
    <source>
        <dbReference type="ARBA" id="ARBA00022603"/>
    </source>
</evidence>
<evidence type="ECO:0000256" key="5">
    <source>
        <dbReference type="ARBA" id="ARBA00022691"/>
    </source>
</evidence>
<evidence type="ECO:0000256" key="4">
    <source>
        <dbReference type="ARBA" id="ARBA00022679"/>
    </source>
</evidence>
<dbReference type="Gene3D" id="3.40.50.150">
    <property type="entry name" value="Vaccinia Virus protein VP39"/>
    <property type="match status" value="1"/>
</dbReference>
<keyword evidence="7" id="KW-1185">Reference proteome</keyword>
<keyword evidence="4" id="KW-0808">Transferase</keyword>
<dbReference type="InterPro" id="IPR029063">
    <property type="entry name" value="SAM-dependent_MTases_sf"/>
</dbReference>
<accession>A0AA39LUN3</accession>
<dbReference type="Proteomes" id="UP001175271">
    <property type="component" value="Unassembled WGS sequence"/>
</dbReference>
<dbReference type="EMBL" id="JAUCMV010000003">
    <property type="protein sequence ID" value="KAK0410282.1"/>
    <property type="molecule type" value="Genomic_DNA"/>
</dbReference>
<dbReference type="SMART" id="SM01296">
    <property type="entry name" value="N2227"/>
    <property type="match status" value="1"/>
</dbReference>
<protein>
    <recommendedName>
        <fullName evidence="2">carnosine N-methyltransferase</fullName>
        <ecNumber evidence="2">2.1.1.22</ecNumber>
    </recommendedName>
</protein>
<evidence type="ECO:0000256" key="2">
    <source>
        <dbReference type="ARBA" id="ARBA00012003"/>
    </source>
</evidence>
<proteinExistence type="inferred from homology"/>
<dbReference type="SUPFAM" id="SSF53335">
    <property type="entry name" value="S-adenosyl-L-methionine-dependent methyltransferases"/>
    <property type="match status" value="1"/>
</dbReference>
<evidence type="ECO:0000313" key="6">
    <source>
        <dbReference type="EMBL" id="KAK0410282.1"/>
    </source>
</evidence>
<dbReference type="Pfam" id="PF07942">
    <property type="entry name" value="CARME"/>
    <property type="match status" value="1"/>
</dbReference>
<comment type="similarity">
    <text evidence="1">Belongs to the carnosine N-methyltransferase family.</text>
</comment>
<dbReference type="GO" id="GO:0032259">
    <property type="term" value="P:methylation"/>
    <property type="evidence" value="ECO:0007669"/>
    <property type="project" value="UniProtKB-KW"/>
</dbReference>
<name>A0AA39LUN3_9BILA</name>
<keyword evidence="3" id="KW-0489">Methyltransferase</keyword>
<evidence type="ECO:0000313" key="7">
    <source>
        <dbReference type="Proteomes" id="UP001175271"/>
    </source>
</evidence>
<dbReference type="PANTHER" id="PTHR12303">
    <property type="entry name" value="CARNOSINE N-METHYLTRANSFERASE"/>
    <property type="match status" value="1"/>
</dbReference>
<keyword evidence="5" id="KW-0949">S-adenosyl-L-methionine</keyword>
<gene>
    <name evidence="6" type="ORF">QR680_005041</name>
</gene>